<keyword evidence="3" id="KW-0813">Transport</keyword>
<keyword evidence="16" id="KW-1185">Reference proteome</keyword>
<keyword evidence="8" id="KW-0249">Electron transport</keyword>
<dbReference type="EMBL" id="FMXQ01000003">
    <property type="protein sequence ID" value="SDB21070.1"/>
    <property type="molecule type" value="Genomic_DNA"/>
</dbReference>
<dbReference type="STRING" id="665467.SAMN02982931_01557"/>
<organism evidence="15 16">
    <name type="scientific">Bauldia litoralis</name>
    <dbReference type="NCBI Taxonomy" id="665467"/>
    <lineage>
        <taxon>Bacteria</taxon>
        <taxon>Pseudomonadati</taxon>
        <taxon>Pseudomonadota</taxon>
        <taxon>Alphaproteobacteria</taxon>
        <taxon>Hyphomicrobiales</taxon>
        <taxon>Kaistiaceae</taxon>
        <taxon>Bauldia</taxon>
    </lineage>
</organism>
<dbReference type="AlphaFoldDB" id="A0A1G6BKA2"/>
<feature type="domain" description="Cytochrome b561 bacterial/Ni-hydrogenase" evidence="14">
    <location>
        <begin position="14"/>
        <end position="163"/>
    </location>
</feature>
<evidence type="ECO:0000256" key="5">
    <source>
        <dbReference type="ARBA" id="ARBA00022617"/>
    </source>
</evidence>
<dbReference type="OrthoDB" id="8156287at2"/>
<evidence type="ECO:0000256" key="1">
    <source>
        <dbReference type="ARBA" id="ARBA00001970"/>
    </source>
</evidence>
<gene>
    <name evidence="15" type="ORF">SAMN02982931_01557</name>
</gene>
<keyword evidence="10" id="KW-0408">Iron</keyword>
<evidence type="ECO:0000256" key="3">
    <source>
        <dbReference type="ARBA" id="ARBA00022448"/>
    </source>
</evidence>
<evidence type="ECO:0000313" key="15">
    <source>
        <dbReference type="EMBL" id="SDB21070.1"/>
    </source>
</evidence>
<comment type="cofactor">
    <cofactor evidence="1">
        <name>heme b</name>
        <dbReference type="ChEBI" id="CHEBI:60344"/>
    </cofactor>
</comment>
<dbReference type="PANTHER" id="PTHR30529:SF7">
    <property type="entry name" value="CYTOCHROME B561 BACTERIAL_NI-HYDROGENASE DOMAIN-CONTAINING PROTEIN"/>
    <property type="match status" value="1"/>
</dbReference>
<feature type="transmembrane region" description="Helical" evidence="13">
    <location>
        <begin position="134"/>
        <end position="153"/>
    </location>
</feature>
<name>A0A1G6BKA2_9HYPH</name>
<dbReference type="GO" id="GO:0020037">
    <property type="term" value="F:heme binding"/>
    <property type="evidence" value="ECO:0007669"/>
    <property type="project" value="TreeGrafter"/>
</dbReference>
<dbReference type="GO" id="GO:0009055">
    <property type="term" value="F:electron transfer activity"/>
    <property type="evidence" value="ECO:0007669"/>
    <property type="project" value="InterPro"/>
</dbReference>
<dbReference type="GO" id="GO:0022904">
    <property type="term" value="P:respiratory electron transport chain"/>
    <property type="evidence" value="ECO:0007669"/>
    <property type="project" value="InterPro"/>
</dbReference>
<dbReference type="Pfam" id="PF01292">
    <property type="entry name" value="Ni_hydr_CYTB"/>
    <property type="match status" value="1"/>
</dbReference>
<evidence type="ECO:0000256" key="9">
    <source>
        <dbReference type="ARBA" id="ARBA00022989"/>
    </source>
</evidence>
<keyword evidence="9 13" id="KW-1133">Transmembrane helix</keyword>
<evidence type="ECO:0000256" key="13">
    <source>
        <dbReference type="SAM" id="Phobius"/>
    </source>
</evidence>
<keyword evidence="6 13" id="KW-0812">Transmembrane</keyword>
<dbReference type="InterPro" id="IPR016174">
    <property type="entry name" value="Di-haem_cyt_TM"/>
</dbReference>
<keyword evidence="4" id="KW-1003">Cell membrane</keyword>
<evidence type="ECO:0000256" key="10">
    <source>
        <dbReference type="ARBA" id="ARBA00023004"/>
    </source>
</evidence>
<evidence type="ECO:0000256" key="11">
    <source>
        <dbReference type="ARBA" id="ARBA00023136"/>
    </source>
</evidence>
<evidence type="ECO:0000259" key="14">
    <source>
        <dbReference type="Pfam" id="PF01292"/>
    </source>
</evidence>
<feature type="transmembrane region" description="Helical" evidence="13">
    <location>
        <begin position="61"/>
        <end position="81"/>
    </location>
</feature>
<evidence type="ECO:0000256" key="7">
    <source>
        <dbReference type="ARBA" id="ARBA00022723"/>
    </source>
</evidence>
<dbReference type="RefSeq" id="WP_090875850.1">
    <property type="nucleotide sequence ID" value="NZ_FMXQ01000003.1"/>
</dbReference>
<evidence type="ECO:0000256" key="2">
    <source>
        <dbReference type="ARBA" id="ARBA00004651"/>
    </source>
</evidence>
<dbReference type="SUPFAM" id="SSF81342">
    <property type="entry name" value="Transmembrane di-heme cytochromes"/>
    <property type="match status" value="1"/>
</dbReference>
<evidence type="ECO:0000313" key="16">
    <source>
        <dbReference type="Proteomes" id="UP000199071"/>
    </source>
</evidence>
<feature type="transmembrane region" description="Helical" evidence="13">
    <location>
        <begin position="102"/>
        <end position="122"/>
    </location>
</feature>
<dbReference type="Proteomes" id="UP000199071">
    <property type="component" value="Unassembled WGS sequence"/>
</dbReference>
<evidence type="ECO:0000256" key="6">
    <source>
        <dbReference type="ARBA" id="ARBA00022692"/>
    </source>
</evidence>
<dbReference type="InterPro" id="IPR052168">
    <property type="entry name" value="Cytochrome_b561_oxidase"/>
</dbReference>
<comment type="similarity">
    <text evidence="12">Belongs to the cytochrome b561 family.</text>
</comment>
<keyword evidence="11 13" id="KW-0472">Membrane</keyword>
<comment type="subcellular location">
    <subcellularLocation>
        <location evidence="2">Cell membrane</location>
        <topology evidence="2">Multi-pass membrane protein</topology>
    </subcellularLocation>
</comment>
<proteinExistence type="inferred from homology"/>
<feature type="transmembrane region" description="Helical" evidence="13">
    <location>
        <begin position="12"/>
        <end position="34"/>
    </location>
</feature>
<protein>
    <submittedName>
        <fullName evidence="15">Cytochrome b561</fullName>
    </submittedName>
</protein>
<keyword evidence="7" id="KW-0479">Metal-binding</keyword>
<evidence type="ECO:0000256" key="4">
    <source>
        <dbReference type="ARBA" id="ARBA00022475"/>
    </source>
</evidence>
<dbReference type="GO" id="GO:0046872">
    <property type="term" value="F:metal ion binding"/>
    <property type="evidence" value="ECO:0007669"/>
    <property type="project" value="UniProtKB-KW"/>
</dbReference>
<keyword evidence="5" id="KW-0349">Heme</keyword>
<dbReference type="InterPro" id="IPR011577">
    <property type="entry name" value="Cyt_b561_bac/Ni-Hgenase"/>
</dbReference>
<evidence type="ECO:0000256" key="8">
    <source>
        <dbReference type="ARBA" id="ARBA00022982"/>
    </source>
</evidence>
<dbReference type="GO" id="GO:0005886">
    <property type="term" value="C:plasma membrane"/>
    <property type="evidence" value="ECO:0007669"/>
    <property type="project" value="UniProtKB-SubCell"/>
</dbReference>
<sequence length="167" mass="18414">MAQSAPTRPRPASYSLAQIVLHWSIAALVAWQLFFSDHPPRIQPGSAQLSVWARTWESSHVWLGLAVLGLVVIRIVLRLAVGAPSPVETNRLQATAAQVVHFLFYALLVFMPVTGILAWYFGLPTGDLHELGQPAFIALIVAHVAAALWHQFVQRDGLIRRMVVPAQ</sequence>
<accession>A0A1G6BKA2</accession>
<evidence type="ECO:0000256" key="12">
    <source>
        <dbReference type="ARBA" id="ARBA00037975"/>
    </source>
</evidence>
<reference evidence="15 16" key="1">
    <citation type="submission" date="2016-10" db="EMBL/GenBank/DDBJ databases">
        <authorList>
            <person name="de Groot N.N."/>
        </authorList>
    </citation>
    <scope>NUCLEOTIDE SEQUENCE [LARGE SCALE GENOMIC DNA]</scope>
    <source>
        <strain evidence="15 16">ATCC 35022</strain>
    </source>
</reference>
<dbReference type="PANTHER" id="PTHR30529">
    <property type="entry name" value="CYTOCHROME B561"/>
    <property type="match status" value="1"/>
</dbReference>